<dbReference type="Gramene" id="rna-AYBTSS11_LOCUS22026">
    <property type="protein sequence ID" value="CAJ1969017.1"/>
    <property type="gene ID" value="gene-AYBTSS11_LOCUS22026"/>
</dbReference>
<feature type="non-terminal residue" evidence="1">
    <location>
        <position position="1"/>
    </location>
</feature>
<evidence type="ECO:0000313" key="1">
    <source>
        <dbReference type="EMBL" id="CAJ1969017.1"/>
    </source>
</evidence>
<feature type="non-terminal residue" evidence="1">
    <location>
        <position position="88"/>
    </location>
</feature>
<dbReference type="EMBL" id="OY731404">
    <property type="protein sequence ID" value="CAJ1969017.1"/>
    <property type="molecule type" value="Genomic_DNA"/>
</dbReference>
<evidence type="ECO:0000313" key="2">
    <source>
        <dbReference type="Proteomes" id="UP001189624"/>
    </source>
</evidence>
<name>A0AA86SPF8_9FABA</name>
<keyword evidence="2" id="KW-1185">Reference proteome</keyword>
<proteinExistence type="predicted"/>
<organism evidence="1 2">
    <name type="scientific">Sphenostylis stenocarpa</name>
    <dbReference type="NCBI Taxonomy" id="92480"/>
    <lineage>
        <taxon>Eukaryota</taxon>
        <taxon>Viridiplantae</taxon>
        <taxon>Streptophyta</taxon>
        <taxon>Embryophyta</taxon>
        <taxon>Tracheophyta</taxon>
        <taxon>Spermatophyta</taxon>
        <taxon>Magnoliopsida</taxon>
        <taxon>eudicotyledons</taxon>
        <taxon>Gunneridae</taxon>
        <taxon>Pentapetalae</taxon>
        <taxon>rosids</taxon>
        <taxon>fabids</taxon>
        <taxon>Fabales</taxon>
        <taxon>Fabaceae</taxon>
        <taxon>Papilionoideae</taxon>
        <taxon>50 kb inversion clade</taxon>
        <taxon>NPAAA clade</taxon>
        <taxon>indigoferoid/millettioid clade</taxon>
        <taxon>Phaseoleae</taxon>
        <taxon>Sphenostylis</taxon>
    </lineage>
</organism>
<sequence>MLEMGCKCKDPCLAFIGGVRKVGTVVWGWDGHLTQNFTLGTAVWEVGRPSQSNFCPETGVSNVGRASHLNFAIWDGRLDPWDDCLELF</sequence>
<gene>
    <name evidence="1" type="ORF">AYBTSS11_LOCUS22026</name>
</gene>
<dbReference type="AlphaFoldDB" id="A0AA86SPF8"/>
<accession>A0AA86SPF8</accession>
<reference evidence="1" key="1">
    <citation type="submission" date="2023-10" db="EMBL/GenBank/DDBJ databases">
        <authorList>
            <person name="Domelevo Entfellner J.-B."/>
        </authorList>
    </citation>
    <scope>NUCLEOTIDE SEQUENCE</scope>
</reference>
<protein>
    <submittedName>
        <fullName evidence="1">Uncharacterized protein</fullName>
    </submittedName>
</protein>
<dbReference type="Proteomes" id="UP001189624">
    <property type="component" value="Chromosome 7"/>
</dbReference>